<accession>A0A561BMQ4</accession>
<feature type="transmembrane region" description="Helical" evidence="1">
    <location>
        <begin position="274"/>
        <end position="296"/>
    </location>
</feature>
<gene>
    <name evidence="2" type="ORF">FB561_1189</name>
</gene>
<feature type="transmembrane region" description="Helical" evidence="1">
    <location>
        <begin position="119"/>
        <end position="139"/>
    </location>
</feature>
<dbReference type="RefSeq" id="WP_145803845.1">
    <property type="nucleotide sequence ID" value="NZ_VIVK01000001.1"/>
</dbReference>
<evidence type="ECO:0000313" key="3">
    <source>
        <dbReference type="Proteomes" id="UP000318380"/>
    </source>
</evidence>
<feature type="transmembrane region" description="Helical" evidence="1">
    <location>
        <begin position="401"/>
        <end position="426"/>
    </location>
</feature>
<keyword evidence="3" id="KW-1185">Reference proteome</keyword>
<keyword evidence="1" id="KW-0812">Transmembrane</keyword>
<keyword evidence="1" id="KW-1133">Transmembrane helix</keyword>
<feature type="transmembrane region" description="Helical" evidence="1">
    <location>
        <begin position="222"/>
        <end position="242"/>
    </location>
</feature>
<protein>
    <recommendedName>
        <fullName evidence="4">FtsX-like permease family protein</fullName>
    </recommendedName>
</protein>
<organism evidence="2 3">
    <name type="scientific">Kribbella amoyensis</name>
    <dbReference type="NCBI Taxonomy" id="996641"/>
    <lineage>
        <taxon>Bacteria</taxon>
        <taxon>Bacillati</taxon>
        <taxon>Actinomycetota</taxon>
        <taxon>Actinomycetes</taxon>
        <taxon>Propionibacteriales</taxon>
        <taxon>Kribbellaceae</taxon>
        <taxon>Kribbella</taxon>
    </lineage>
</organism>
<comment type="caution">
    <text evidence="2">The sequence shown here is derived from an EMBL/GenBank/DDBJ whole genome shotgun (WGS) entry which is preliminary data.</text>
</comment>
<dbReference type="OrthoDB" id="3811263at2"/>
<dbReference type="AlphaFoldDB" id="A0A561BMQ4"/>
<evidence type="ECO:0000313" key="2">
    <source>
        <dbReference type="EMBL" id="TWD80117.1"/>
    </source>
</evidence>
<feature type="transmembrane region" description="Helical" evidence="1">
    <location>
        <begin position="23"/>
        <end position="44"/>
    </location>
</feature>
<keyword evidence="1" id="KW-0472">Membrane</keyword>
<evidence type="ECO:0000256" key="1">
    <source>
        <dbReference type="SAM" id="Phobius"/>
    </source>
</evidence>
<dbReference type="EMBL" id="VIVK01000001">
    <property type="protein sequence ID" value="TWD80117.1"/>
    <property type="molecule type" value="Genomic_DNA"/>
</dbReference>
<feature type="transmembrane region" description="Helical" evidence="1">
    <location>
        <begin position="64"/>
        <end position="87"/>
    </location>
</feature>
<evidence type="ECO:0008006" key="4">
    <source>
        <dbReference type="Google" id="ProtNLM"/>
    </source>
</evidence>
<feature type="transmembrane region" description="Helical" evidence="1">
    <location>
        <begin position="368"/>
        <end position="389"/>
    </location>
</feature>
<feature type="transmembrane region" description="Helical" evidence="1">
    <location>
        <begin position="198"/>
        <end position="216"/>
    </location>
</feature>
<sequence>MSLPLGTAVHLARSRTPADRSRIRLTVAAFAFSGALLIGAGRVLQFSGELDYSKYSNYLAESGLRPGLVTILVLLAVLSGSLAVQALRIGTAARERRLVALRLAGASEGQVRRLATIDAALAGLAGALWAGPVYLVLTFAMSGLPRMMRLLPGATVRDVLAWVGVIAVLTLGAAGLGHFLHRGTPEVQPVPAQRMTNWGAAAVGAVLVLIGTVATTRIGLSALSFTALGVAFFGAAIVRRILVLVARWMRRSPDPVDLLTASRLVADLRPASRLGILLFCCGFLVGSITITAVFIVDDRGIQRGGGTEFYLTGFGLAAFGLVLIGVIALAALTVGVADQLVDQRRQLACLTALGVGTGFLGQVVRRQLVVVAAPSTGIGLFVGAFSGTFPLIGFHTDRPDFAIVTITAIVLLFLGLAFGVLGAAVAGHLLRNQLRDALDPENLRAA</sequence>
<dbReference type="Proteomes" id="UP000318380">
    <property type="component" value="Unassembled WGS sequence"/>
</dbReference>
<reference evidence="2 3" key="1">
    <citation type="submission" date="2019-06" db="EMBL/GenBank/DDBJ databases">
        <title>Sequencing the genomes of 1000 actinobacteria strains.</title>
        <authorList>
            <person name="Klenk H.-P."/>
        </authorList>
    </citation>
    <scope>NUCLEOTIDE SEQUENCE [LARGE SCALE GENOMIC DNA]</scope>
    <source>
        <strain evidence="2 3">DSM 24683</strain>
    </source>
</reference>
<proteinExistence type="predicted"/>
<name>A0A561BMQ4_9ACTN</name>
<feature type="transmembrane region" description="Helical" evidence="1">
    <location>
        <begin position="159"/>
        <end position="177"/>
    </location>
</feature>
<feature type="transmembrane region" description="Helical" evidence="1">
    <location>
        <begin position="316"/>
        <end position="337"/>
    </location>
</feature>